<dbReference type="PANTHER" id="PTHR48079:SF6">
    <property type="entry name" value="NAD(P)-BINDING DOMAIN-CONTAINING PROTEIN-RELATED"/>
    <property type="match status" value="1"/>
</dbReference>
<dbReference type="SUPFAM" id="SSF51735">
    <property type="entry name" value="NAD(P)-binding Rossmann-fold domains"/>
    <property type="match status" value="1"/>
</dbReference>
<dbReference type="AlphaFoldDB" id="A0A8J3TK02"/>
<dbReference type="Proteomes" id="UP000650628">
    <property type="component" value="Unassembled WGS sequence"/>
</dbReference>
<feature type="domain" description="NAD-dependent epimerase/dehydratase" evidence="1">
    <location>
        <begin position="6"/>
        <end position="210"/>
    </location>
</feature>
<dbReference type="Gene3D" id="3.40.50.720">
    <property type="entry name" value="NAD(P)-binding Rossmann-like Domain"/>
    <property type="match status" value="1"/>
</dbReference>
<evidence type="ECO:0000259" key="1">
    <source>
        <dbReference type="Pfam" id="PF01370"/>
    </source>
</evidence>
<dbReference type="GO" id="GO:0004029">
    <property type="term" value="F:aldehyde dehydrogenase (NAD+) activity"/>
    <property type="evidence" value="ECO:0007669"/>
    <property type="project" value="TreeGrafter"/>
</dbReference>
<dbReference type="Pfam" id="PF01370">
    <property type="entry name" value="Epimerase"/>
    <property type="match status" value="1"/>
</dbReference>
<protein>
    <submittedName>
        <fullName evidence="2">NAD-dependent epimerase</fullName>
    </submittedName>
</protein>
<accession>A0A8J3TK02</accession>
<evidence type="ECO:0000313" key="2">
    <source>
        <dbReference type="EMBL" id="GII27106.1"/>
    </source>
</evidence>
<reference evidence="2 3" key="1">
    <citation type="submission" date="2021-01" db="EMBL/GenBank/DDBJ databases">
        <title>Whole genome shotgun sequence of Planotetraspora mira NBRC 15435.</title>
        <authorList>
            <person name="Komaki H."/>
            <person name="Tamura T."/>
        </authorList>
    </citation>
    <scope>NUCLEOTIDE SEQUENCE [LARGE SCALE GENOMIC DNA]</scope>
    <source>
        <strain evidence="2 3">NBRC 15435</strain>
    </source>
</reference>
<name>A0A8J3TK02_9ACTN</name>
<comment type="caution">
    <text evidence="2">The sequence shown here is derived from an EMBL/GenBank/DDBJ whole genome shotgun (WGS) entry which is preliminary data.</text>
</comment>
<dbReference type="PANTHER" id="PTHR48079">
    <property type="entry name" value="PROTEIN YEEZ"/>
    <property type="match status" value="1"/>
</dbReference>
<evidence type="ECO:0000313" key="3">
    <source>
        <dbReference type="Proteomes" id="UP000650628"/>
    </source>
</evidence>
<dbReference type="GO" id="GO:0005737">
    <property type="term" value="C:cytoplasm"/>
    <property type="evidence" value="ECO:0007669"/>
    <property type="project" value="TreeGrafter"/>
</dbReference>
<sequence>MGKHVIVGAGQVGGHVAKSLAEQGHEVVVVTRSGSGPKHPGISLVAGHAADAAAMRRLSEGADALYNCMNPKYHEWVRDWPPVATALLEAAEGAGAVLATIGNLYGYGPVDGPMTEDLPLASTGTKGRVRAGMWAQALAAHQAGRVRVTEVRGSDYFGPRSSDQSYLGGRFLGPVLSGKPAMVLSDPDIPHSWTYLPDVSRALIAAAAEEKAWGRAWHVPTNAPLTLREIAGSLAALGGAPAPRLRRIPEWVLNAAGLAVPMLKEMRETRYQFDRPFVLDSTASEAVLGLAPTPTDDALKATIAWWREQ</sequence>
<keyword evidence="3" id="KW-1185">Reference proteome</keyword>
<dbReference type="InterPro" id="IPR051783">
    <property type="entry name" value="NAD(P)-dependent_oxidoreduct"/>
</dbReference>
<dbReference type="InterPro" id="IPR001509">
    <property type="entry name" value="Epimerase_deHydtase"/>
</dbReference>
<organism evidence="2 3">
    <name type="scientific">Planotetraspora mira</name>
    <dbReference type="NCBI Taxonomy" id="58121"/>
    <lineage>
        <taxon>Bacteria</taxon>
        <taxon>Bacillati</taxon>
        <taxon>Actinomycetota</taxon>
        <taxon>Actinomycetes</taxon>
        <taxon>Streptosporangiales</taxon>
        <taxon>Streptosporangiaceae</taxon>
        <taxon>Planotetraspora</taxon>
    </lineage>
</organism>
<proteinExistence type="predicted"/>
<gene>
    <name evidence="2" type="ORF">Pmi06nite_05480</name>
</gene>
<dbReference type="EMBL" id="BOOO01000002">
    <property type="protein sequence ID" value="GII27106.1"/>
    <property type="molecule type" value="Genomic_DNA"/>
</dbReference>
<dbReference type="RefSeq" id="WP_203951188.1">
    <property type="nucleotide sequence ID" value="NZ_BOOO01000002.1"/>
</dbReference>
<dbReference type="InterPro" id="IPR036291">
    <property type="entry name" value="NAD(P)-bd_dom_sf"/>
</dbReference>